<name>A0A3Q2DGD8_CYPVA</name>
<accession>A0A3Q2DGD8</accession>
<evidence type="ECO:0000313" key="3">
    <source>
        <dbReference type="Proteomes" id="UP000265020"/>
    </source>
</evidence>
<dbReference type="PANTHER" id="PTHR46013:SF4">
    <property type="entry name" value="B-CELL RECEPTOR CD22-RELATED"/>
    <property type="match status" value="1"/>
</dbReference>
<dbReference type="Pfam" id="PF07686">
    <property type="entry name" value="V-set"/>
    <property type="match status" value="1"/>
</dbReference>
<protein>
    <recommendedName>
        <fullName evidence="1">Ig-like domain-containing protein</fullName>
    </recommendedName>
</protein>
<dbReference type="SMART" id="SM00409">
    <property type="entry name" value="IG"/>
    <property type="match status" value="3"/>
</dbReference>
<dbReference type="GeneTree" id="ENSGT01010000222294"/>
<dbReference type="PANTHER" id="PTHR46013">
    <property type="entry name" value="VASCULAR CELL ADHESION MOLECULE 1"/>
    <property type="match status" value="1"/>
</dbReference>
<proteinExistence type="predicted"/>
<dbReference type="SMART" id="SM00408">
    <property type="entry name" value="IGc2"/>
    <property type="match status" value="2"/>
</dbReference>
<dbReference type="AlphaFoldDB" id="A0A3Q2DGD8"/>
<organism evidence="2 3">
    <name type="scientific">Cyprinodon variegatus</name>
    <name type="common">Sheepshead minnow</name>
    <dbReference type="NCBI Taxonomy" id="28743"/>
    <lineage>
        <taxon>Eukaryota</taxon>
        <taxon>Metazoa</taxon>
        <taxon>Chordata</taxon>
        <taxon>Craniata</taxon>
        <taxon>Vertebrata</taxon>
        <taxon>Euteleostomi</taxon>
        <taxon>Actinopterygii</taxon>
        <taxon>Neopterygii</taxon>
        <taxon>Teleostei</taxon>
        <taxon>Neoteleostei</taxon>
        <taxon>Acanthomorphata</taxon>
        <taxon>Ovalentaria</taxon>
        <taxon>Atherinomorphae</taxon>
        <taxon>Cyprinodontiformes</taxon>
        <taxon>Cyprinodontidae</taxon>
        <taxon>Cyprinodon</taxon>
    </lineage>
</organism>
<dbReference type="OMA" id="HRYEYLG"/>
<evidence type="ECO:0000259" key="1">
    <source>
        <dbReference type="PROSITE" id="PS50835"/>
    </source>
</evidence>
<dbReference type="Gene3D" id="2.60.40.10">
    <property type="entry name" value="Immunoglobulins"/>
    <property type="match status" value="3"/>
</dbReference>
<keyword evidence="3" id="KW-1185">Reference proteome</keyword>
<dbReference type="InterPro" id="IPR013106">
    <property type="entry name" value="Ig_V-set"/>
</dbReference>
<dbReference type="InterPro" id="IPR003599">
    <property type="entry name" value="Ig_sub"/>
</dbReference>
<dbReference type="SUPFAM" id="SSF48726">
    <property type="entry name" value="Immunoglobulin"/>
    <property type="match status" value="3"/>
</dbReference>
<reference evidence="2" key="2">
    <citation type="submission" date="2025-09" db="UniProtKB">
        <authorList>
            <consortium name="Ensembl"/>
        </authorList>
    </citation>
    <scope>IDENTIFICATION</scope>
</reference>
<evidence type="ECO:0000313" key="2">
    <source>
        <dbReference type="Ensembl" id="ENSCVAP00000018138.1"/>
    </source>
</evidence>
<feature type="domain" description="Ig-like" evidence="1">
    <location>
        <begin position="225"/>
        <end position="311"/>
    </location>
</feature>
<dbReference type="PROSITE" id="PS50835">
    <property type="entry name" value="IG_LIKE"/>
    <property type="match status" value="2"/>
</dbReference>
<sequence>MFLQTCTSYECYVVFVSSVKYMSIFLFQKALNKTKNTAEAKVSAAWSVTFENPDYCALEGTSVEFKCSYHYPEDESVRETGWCKGLLQNGTWKRVKLSTLLTYKNRFKYQGDHTKNCSLVLQDVQESDAGYYYFWFDTNKFGRNRSSGLKASIHPRRVNAGDNVTLQCSTKCQNPRIVWFRDGRRVTETTFRAQKEDAGNYSCTVEGLKPLLSSDPVALEVWYAPINVSIEVNRSNPLLVGSSVNLTCKSAANPAADTYTWWYRSNASNPSSDLQVGLGRVLSISSLELTQTGMYICQAQNHVGQSRHPVTDCVESLSSWFLSFPFSSCPAEYLPEPKVYLVTKTCLTDFSFFNEHEMTVIYITKIDQPCCITL</sequence>
<dbReference type="InterPro" id="IPR013783">
    <property type="entry name" value="Ig-like_fold"/>
</dbReference>
<dbReference type="Proteomes" id="UP000265020">
    <property type="component" value="Unassembled WGS sequence"/>
</dbReference>
<dbReference type="InterPro" id="IPR036179">
    <property type="entry name" value="Ig-like_dom_sf"/>
</dbReference>
<dbReference type="Pfam" id="PF13927">
    <property type="entry name" value="Ig_3"/>
    <property type="match status" value="2"/>
</dbReference>
<dbReference type="InterPro" id="IPR007110">
    <property type="entry name" value="Ig-like_dom"/>
</dbReference>
<reference evidence="2" key="1">
    <citation type="submission" date="2025-08" db="UniProtKB">
        <authorList>
            <consortium name="Ensembl"/>
        </authorList>
    </citation>
    <scope>IDENTIFICATION</scope>
</reference>
<dbReference type="InterPro" id="IPR003598">
    <property type="entry name" value="Ig_sub2"/>
</dbReference>
<feature type="domain" description="Ig-like" evidence="1">
    <location>
        <begin position="161"/>
        <end position="213"/>
    </location>
</feature>
<dbReference type="Ensembl" id="ENSCVAT00000027006.1">
    <property type="protein sequence ID" value="ENSCVAP00000018138.1"/>
    <property type="gene ID" value="ENSCVAG00000021359.1"/>
</dbReference>